<accession>A0ABR1T9F5</accession>
<organism evidence="2 3">
    <name type="scientific">Apiospora phragmitis</name>
    <dbReference type="NCBI Taxonomy" id="2905665"/>
    <lineage>
        <taxon>Eukaryota</taxon>
        <taxon>Fungi</taxon>
        <taxon>Dikarya</taxon>
        <taxon>Ascomycota</taxon>
        <taxon>Pezizomycotina</taxon>
        <taxon>Sordariomycetes</taxon>
        <taxon>Xylariomycetidae</taxon>
        <taxon>Amphisphaeriales</taxon>
        <taxon>Apiosporaceae</taxon>
        <taxon>Apiospora</taxon>
    </lineage>
</organism>
<keyword evidence="3" id="KW-1185">Reference proteome</keyword>
<dbReference type="Proteomes" id="UP001480595">
    <property type="component" value="Unassembled WGS sequence"/>
</dbReference>
<dbReference type="RefSeq" id="XP_066710098.1">
    <property type="nucleotide sequence ID" value="XM_066865137.1"/>
</dbReference>
<gene>
    <name evidence="2" type="ORF">PG994_013728</name>
</gene>
<reference evidence="2 3" key="1">
    <citation type="submission" date="2023-01" db="EMBL/GenBank/DDBJ databases">
        <title>Analysis of 21 Apiospora genomes using comparative genomics revels a genus with tremendous synthesis potential of carbohydrate active enzymes and secondary metabolites.</title>
        <authorList>
            <person name="Sorensen T."/>
        </authorList>
    </citation>
    <scope>NUCLEOTIDE SEQUENCE [LARGE SCALE GENOMIC DNA]</scope>
    <source>
        <strain evidence="2 3">CBS 135458</strain>
    </source>
</reference>
<evidence type="ECO:0000313" key="2">
    <source>
        <dbReference type="EMBL" id="KAK8043245.1"/>
    </source>
</evidence>
<comment type="caution">
    <text evidence="2">The sequence shown here is derived from an EMBL/GenBank/DDBJ whole genome shotgun (WGS) entry which is preliminary data.</text>
</comment>
<feature type="region of interest" description="Disordered" evidence="1">
    <location>
        <begin position="41"/>
        <end position="85"/>
    </location>
</feature>
<evidence type="ECO:0000256" key="1">
    <source>
        <dbReference type="SAM" id="MobiDB-lite"/>
    </source>
</evidence>
<protein>
    <submittedName>
        <fullName evidence="2">Uncharacterized protein</fullName>
    </submittedName>
</protein>
<proteinExistence type="predicted"/>
<dbReference type="EMBL" id="JAQQWL010000013">
    <property type="protein sequence ID" value="KAK8043245.1"/>
    <property type="molecule type" value="Genomic_DNA"/>
</dbReference>
<evidence type="ECO:0000313" key="3">
    <source>
        <dbReference type="Proteomes" id="UP001480595"/>
    </source>
</evidence>
<dbReference type="GeneID" id="92098200"/>
<sequence length="85" mass="8917">MKCNQVTDSGQDAYIAWPVKSMAPISPYVLEITIVNMPVSKSTRGAEGVSDKRPGIEEGLGDLGTASPHFGEGGKGGWEPDPAQT</sequence>
<name>A0ABR1T9F5_9PEZI</name>